<reference evidence="3" key="1">
    <citation type="submission" date="2022-03" db="EMBL/GenBank/DDBJ databases">
        <title>Complete genome sequence of Caldinitratiruptor microaerophilus.</title>
        <authorList>
            <person name="Mukaiyama R."/>
            <person name="Nishiyama T."/>
            <person name="Ueda K."/>
        </authorList>
    </citation>
    <scope>NUCLEOTIDE SEQUENCE</scope>
    <source>
        <strain evidence="3">JCM 16183</strain>
    </source>
</reference>
<feature type="domain" description="VapC50 C-terminal" evidence="2">
    <location>
        <begin position="134"/>
        <end position="184"/>
    </location>
</feature>
<protein>
    <submittedName>
        <fullName evidence="3">PIN domain-containing protein</fullName>
    </submittedName>
</protein>
<dbReference type="InterPro" id="IPR002716">
    <property type="entry name" value="PIN_dom"/>
</dbReference>
<evidence type="ECO:0000313" key="4">
    <source>
        <dbReference type="Proteomes" id="UP001163687"/>
    </source>
</evidence>
<organism evidence="3 4">
    <name type="scientific">Caldinitratiruptor microaerophilus</name>
    <dbReference type="NCBI Taxonomy" id="671077"/>
    <lineage>
        <taxon>Bacteria</taxon>
        <taxon>Bacillati</taxon>
        <taxon>Bacillota</taxon>
        <taxon>Clostridia</taxon>
        <taxon>Eubacteriales</taxon>
        <taxon>Symbiobacteriaceae</taxon>
        <taxon>Caldinitratiruptor</taxon>
    </lineage>
</organism>
<evidence type="ECO:0000259" key="1">
    <source>
        <dbReference type="Pfam" id="PF13470"/>
    </source>
</evidence>
<dbReference type="AlphaFoldDB" id="A0AA35CIM4"/>
<keyword evidence="4" id="KW-1185">Reference proteome</keyword>
<evidence type="ECO:0000259" key="2">
    <source>
        <dbReference type="Pfam" id="PF26343"/>
    </source>
</evidence>
<evidence type="ECO:0000313" key="3">
    <source>
        <dbReference type="EMBL" id="BDG59792.1"/>
    </source>
</evidence>
<dbReference type="SUPFAM" id="SSF88723">
    <property type="entry name" value="PIN domain-like"/>
    <property type="match status" value="1"/>
</dbReference>
<dbReference type="EMBL" id="AP025628">
    <property type="protein sequence ID" value="BDG59792.1"/>
    <property type="molecule type" value="Genomic_DNA"/>
</dbReference>
<name>A0AA35CIM4_9FIRM</name>
<proteinExistence type="predicted"/>
<accession>A0AA35CIM4</accession>
<dbReference type="RefSeq" id="WP_264843885.1">
    <property type="nucleotide sequence ID" value="NZ_AP025628.1"/>
</dbReference>
<dbReference type="InterPro" id="IPR029060">
    <property type="entry name" value="PIN-like_dom_sf"/>
</dbReference>
<dbReference type="Pfam" id="PF26343">
    <property type="entry name" value="VapC50_C"/>
    <property type="match status" value="1"/>
</dbReference>
<gene>
    <name evidence="3" type="ORF">caldi_08820</name>
</gene>
<dbReference type="Proteomes" id="UP001163687">
    <property type="component" value="Chromosome"/>
</dbReference>
<sequence>MAFVAFLDACVLYPATLRDVLLSIAESGVCQIRWSPDVLEELERNLARRANAPSESVAAHGARYTVTLMQEAFPEGMVEREAYQNLIDAMTNDPGDRHVLAAAVAGRADVLVTFNTRDFPHASCVLYGVDVQDPDTFLVHQFGLIPDRIMDVLRSLSEERKPPMDTPEGILRALSKVTPRFCALALEHLSRRATAND</sequence>
<dbReference type="Pfam" id="PF13470">
    <property type="entry name" value="PIN_3"/>
    <property type="match status" value="1"/>
</dbReference>
<dbReference type="KEGG" id="cmic:caldi_08820"/>
<feature type="domain" description="PIN" evidence="1">
    <location>
        <begin position="6"/>
        <end position="117"/>
    </location>
</feature>
<dbReference type="InterPro" id="IPR058652">
    <property type="entry name" value="VapC50_C"/>
</dbReference>